<gene>
    <name evidence="2" type="ORF">GCM10023313_18160</name>
</gene>
<accession>A0ABP9FS43</accession>
<evidence type="ECO:0000313" key="3">
    <source>
        <dbReference type="Proteomes" id="UP001501436"/>
    </source>
</evidence>
<comment type="caution">
    <text evidence="2">The sequence shown here is derived from an EMBL/GenBank/DDBJ whole genome shotgun (WGS) entry which is preliminary data.</text>
</comment>
<organism evidence="2 3">
    <name type="scientific">Mucilaginibacter defluvii</name>
    <dbReference type="NCBI Taxonomy" id="1196019"/>
    <lineage>
        <taxon>Bacteria</taxon>
        <taxon>Pseudomonadati</taxon>
        <taxon>Bacteroidota</taxon>
        <taxon>Sphingobacteriia</taxon>
        <taxon>Sphingobacteriales</taxon>
        <taxon>Sphingobacteriaceae</taxon>
        <taxon>Mucilaginibacter</taxon>
    </lineage>
</organism>
<proteinExistence type="predicted"/>
<evidence type="ECO:0000313" key="2">
    <source>
        <dbReference type="EMBL" id="GAA4915100.1"/>
    </source>
</evidence>
<dbReference type="Proteomes" id="UP001501436">
    <property type="component" value="Unassembled WGS sequence"/>
</dbReference>
<dbReference type="InterPro" id="IPR047650">
    <property type="entry name" value="Transpos_IS110"/>
</dbReference>
<dbReference type="InterPro" id="IPR003346">
    <property type="entry name" value="Transposase_20"/>
</dbReference>
<reference evidence="3" key="1">
    <citation type="journal article" date="2019" name="Int. J. Syst. Evol. Microbiol.">
        <title>The Global Catalogue of Microorganisms (GCM) 10K type strain sequencing project: providing services to taxonomists for standard genome sequencing and annotation.</title>
        <authorList>
            <consortium name="The Broad Institute Genomics Platform"/>
            <consortium name="The Broad Institute Genome Sequencing Center for Infectious Disease"/>
            <person name="Wu L."/>
            <person name="Ma J."/>
        </authorList>
    </citation>
    <scope>NUCLEOTIDE SEQUENCE [LARGE SCALE GENOMIC DNA]</scope>
    <source>
        <strain evidence="3">JCM 18283</strain>
    </source>
</reference>
<dbReference type="PANTHER" id="PTHR33055">
    <property type="entry name" value="TRANSPOSASE FOR INSERTION SEQUENCE ELEMENT IS1111A"/>
    <property type="match status" value="1"/>
</dbReference>
<name>A0ABP9FS43_9SPHI</name>
<dbReference type="EMBL" id="BAABJI010000002">
    <property type="protein sequence ID" value="GAA4915100.1"/>
    <property type="molecule type" value="Genomic_DNA"/>
</dbReference>
<feature type="domain" description="Transposase IS116/IS110/IS902 C-terminal" evidence="1">
    <location>
        <begin position="24"/>
        <end position="75"/>
    </location>
</feature>
<keyword evidence="3" id="KW-1185">Reference proteome</keyword>
<sequence length="85" mass="9298">MNTSGRSWPRAQTVYFINLRLTRSLLDSITGIASKSAQIILSEAGSDMSRFNTADHLTAWCGLAPGNHESAGKIGYKYKSVSKVY</sequence>
<dbReference type="PANTHER" id="PTHR33055:SF15">
    <property type="entry name" value="TRANSPOSASE-RELATED"/>
    <property type="match status" value="1"/>
</dbReference>
<dbReference type="Pfam" id="PF02371">
    <property type="entry name" value="Transposase_20"/>
    <property type="match status" value="1"/>
</dbReference>
<evidence type="ECO:0000259" key="1">
    <source>
        <dbReference type="Pfam" id="PF02371"/>
    </source>
</evidence>
<protein>
    <recommendedName>
        <fullName evidence="1">Transposase IS116/IS110/IS902 C-terminal domain-containing protein</fullName>
    </recommendedName>
</protein>